<evidence type="ECO:0000313" key="6">
    <source>
        <dbReference type="EMBL" id="CAB4834601.1"/>
    </source>
</evidence>
<dbReference type="GO" id="GO:0000049">
    <property type="term" value="F:tRNA binding"/>
    <property type="evidence" value="ECO:0007669"/>
    <property type="project" value="UniProtKB-KW"/>
</dbReference>
<dbReference type="NCBIfam" id="TIGR00447">
    <property type="entry name" value="pth"/>
    <property type="match status" value="1"/>
</dbReference>
<dbReference type="EMBL" id="CAFBPM010000005">
    <property type="protein sequence ID" value="CAB5017385.1"/>
    <property type="molecule type" value="Genomic_DNA"/>
</dbReference>
<dbReference type="SUPFAM" id="SSF53178">
    <property type="entry name" value="Peptidyl-tRNA hydrolase-like"/>
    <property type="match status" value="1"/>
</dbReference>
<dbReference type="CDD" id="cd00462">
    <property type="entry name" value="PTH"/>
    <property type="match status" value="1"/>
</dbReference>
<evidence type="ECO:0000256" key="5">
    <source>
        <dbReference type="ARBA" id="ARBA00038063"/>
    </source>
</evidence>
<keyword evidence="3" id="KW-0378">Hydrolase</keyword>
<dbReference type="InterPro" id="IPR001328">
    <property type="entry name" value="Pept_tRNA_hydro"/>
</dbReference>
<dbReference type="Gene3D" id="3.40.50.1470">
    <property type="entry name" value="Peptidyl-tRNA hydrolase"/>
    <property type="match status" value="1"/>
</dbReference>
<dbReference type="EC" id="3.1.1.29" evidence="1"/>
<comment type="similarity">
    <text evidence="5">Belongs to the PTH family.</text>
</comment>
<protein>
    <recommendedName>
        <fullName evidence="1">peptidyl-tRNA hydrolase</fullName>
        <ecNumber evidence="1">3.1.1.29</ecNumber>
    </recommendedName>
</protein>
<proteinExistence type="inferred from homology"/>
<reference evidence="7" key="1">
    <citation type="submission" date="2020-05" db="EMBL/GenBank/DDBJ databases">
        <authorList>
            <person name="Chiriac C."/>
            <person name="Salcher M."/>
            <person name="Ghai R."/>
            <person name="Kavagutti S V."/>
        </authorList>
    </citation>
    <scope>NUCLEOTIDE SEQUENCE</scope>
</reference>
<evidence type="ECO:0000313" key="7">
    <source>
        <dbReference type="EMBL" id="CAB4865492.1"/>
    </source>
</evidence>
<name>A0A6J7D3C8_9ZZZZ</name>
<dbReference type="PANTHER" id="PTHR17224:SF1">
    <property type="entry name" value="PEPTIDYL-TRNA HYDROLASE"/>
    <property type="match status" value="1"/>
</dbReference>
<organism evidence="7">
    <name type="scientific">freshwater metagenome</name>
    <dbReference type="NCBI Taxonomy" id="449393"/>
    <lineage>
        <taxon>unclassified sequences</taxon>
        <taxon>metagenomes</taxon>
        <taxon>ecological metagenomes</taxon>
    </lineage>
</organism>
<evidence type="ECO:0000256" key="4">
    <source>
        <dbReference type="ARBA" id="ARBA00022884"/>
    </source>
</evidence>
<dbReference type="InterPro" id="IPR018171">
    <property type="entry name" value="Pept_tRNA_hydro_CS"/>
</dbReference>
<dbReference type="InterPro" id="IPR036416">
    <property type="entry name" value="Pept_tRNA_hydro_sf"/>
</dbReference>
<evidence type="ECO:0000256" key="1">
    <source>
        <dbReference type="ARBA" id="ARBA00013260"/>
    </source>
</evidence>
<accession>A0A6J7D3C8</accession>
<evidence type="ECO:0000313" key="8">
    <source>
        <dbReference type="EMBL" id="CAB5017385.1"/>
    </source>
</evidence>
<dbReference type="EMBL" id="CAFBLT010000001">
    <property type="protein sequence ID" value="CAB4865492.1"/>
    <property type="molecule type" value="Genomic_DNA"/>
</dbReference>
<keyword evidence="4" id="KW-0694">RNA-binding</keyword>
<dbReference type="EMBL" id="CAFABE010000134">
    <property type="protein sequence ID" value="CAB4834601.1"/>
    <property type="molecule type" value="Genomic_DNA"/>
</dbReference>
<dbReference type="PROSITE" id="PS01196">
    <property type="entry name" value="PEPT_TRNA_HYDROL_2"/>
    <property type="match status" value="1"/>
</dbReference>
<evidence type="ECO:0000256" key="3">
    <source>
        <dbReference type="ARBA" id="ARBA00022801"/>
    </source>
</evidence>
<keyword evidence="2" id="KW-0820">tRNA-binding</keyword>
<gene>
    <name evidence="6" type="ORF">UFOPK3164_01705</name>
    <name evidence="7" type="ORF">UFOPK3427_00462</name>
    <name evidence="8" type="ORF">UFOPK4112_00693</name>
</gene>
<dbReference type="PANTHER" id="PTHR17224">
    <property type="entry name" value="PEPTIDYL-TRNA HYDROLASE"/>
    <property type="match status" value="1"/>
</dbReference>
<sequence length="206" mass="22099">MAWRRGGASVRRGTPVDFLIIGLANPGVDYEGTRHNVGGDAVALLAKRFNAELKIEPRQRAQLTEVSLGESRIALAIPTTFMNESGAALPPLLERTGIEHPEQILVVHDELDLEPGRLQLKAGGGIAGHNGLRSIKSALKSGEFLRLRIGVGKPPHPDAGSSWVLSRLKGHDAQILLEAEEAAADAIELVVREGFERAMTSVNTRG</sequence>
<dbReference type="AlphaFoldDB" id="A0A6J7D3C8"/>
<dbReference type="HAMAP" id="MF_00083">
    <property type="entry name" value="Pept_tRNA_hydro_bact"/>
    <property type="match status" value="1"/>
</dbReference>
<evidence type="ECO:0000256" key="2">
    <source>
        <dbReference type="ARBA" id="ARBA00022555"/>
    </source>
</evidence>
<dbReference type="GO" id="GO:0004045">
    <property type="term" value="F:peptidyl-tRNA hydrolase activity"/>
    <property type="evidence" value="ECO:0007669"/>
    <property type="project" value="UniProtKB-EC"/>
</dbReference>
<dbReference type="Pfam" id="PF01195">
    <property type="entry name" value="Pept_tRNA_hydro"/>
    <property type="match status" value="1"/>
</dbReference>